<dbReference type="Gene3D" id="3.30.70.1730">
    <property type="match status" value="1"/>
</dbReference>
<dbReference type="Gene3D" id="6.10.250.290">
    <property type="match status" value="1"/>
</dbReference>
<dbReference type="OMA" id="VRDQKQA"/>
<dbReference type="OrthoDB" id="9808307at2"/>
<keyword evidence="5" id="KW-0694">RNA-binding</keyword>
<evidence type="ECO:0000256" key="2">
    <source>
        <dbReference type="ARBA" id="ARBA00022980"/>
    </source>
</evidence>
<dbReference type="Proteomes" id="UP000822184">
    <property type="component" value="Unassembled WGS sequence"/>
</dbReference>
<dbReference type="STRING" id="1520.LF65_00179"/>
<dbReference type="Proteomes" id="UP000631418">
    <property type="component" value="Unassembled WGS sequence"/>
</dbReference>
<dbReference type="InterPro" id="IPR022973">
    <property type="entry name" value="Ribosomal_uL10_bac"/>
</dbReference>
<keyword evidence="2 5" id="KW-0689">Ribosomal protein</keyword>
<comment type="function">
    <text evidence="5">Forms part of the ribosomal stalk, playing a central role in the interaction of the ribosome with GTP-bound translation factors.</text>
</comment>
<dbReference type="GO" id="GO:1990904">
    <property type="term" value="C:ribonucleoprotein complex"/>
    <property type="evidence" value="ECO:0007669"/>
    <property type="project" value="UniProtKB-KW"/>
</dbReference>
<accession>A0A0B5QF13</accession>
<organism evidence="6 10">
    <name type="scientific">Clostridium beijerinckii</name>
    <name type="common">Clostridium MP</name>
    <dbReference type="NCBI Taxonomy" id="1520"/>
    <lineage>
        <taxon>Bacteria</taxon>
        <taxon>Bacillati</taxon>
        <taxon>Bacillota</taxon>
        <taxon>Clostridia</taxon>
        <taxon>Eubacteriales</taxon>
        <taxon>Clostridiaceae</taxon>
        <taxon>Clostridium</taxon>
    </lineage>
</organism>
<reference evidence="9" key="3">
    <citation type="submission" date="2020-06" db="EMBL/GenBank/DDBJ databases">
        <title>Genomic insights into acetone-butanol-ethanol (ABE) fermentation by sequencing solventogenic clostridia strains.</title>
        <authorList>
            <person name="Brown S."/>
        </authorList>
    </citation>
    <scope>NUCLEOTIDE SEQUENCE</scope>
    <source>
        <strain evidence="9">DJ123</strain>
        <strain evidence="8">DJ126</strain>
    </source>
</reference>
<dbReference type="EMBL" id="JADOEF010000001">
    <property type="protein sequence ID" value="MBF7807990.1"/>
    <property type="molecule type" value="Genomic_DNA"/>
</dbReference>
<dbReference type="CDD" id="cd05797">
    <property type="entry name" value="Ribosomal_L10"/>
    <property type="match status" value="1"/>
</dbReference>
<evidence type="ECO:0000256" key="4">
    <source>
        <dbReference type="ARBA" id="ARBA00035202"/>
    </source>
</evidence>
<dbReference type="InterPro" id="IPR043141">
    <property type="entry name" value="Ribosomal_uL10-like_sf"/>
</dbReference>
<comment type="subunit">
    <text evidence="5">Part of the ribosomal stalk of the 50S ribosomal subunit. The N-terminus interacts with L11 and the large rRNA to form the base of the stalk. The C-terminus forms an elongated spine to which L12 dimers bind in a sequential fashion forming a multimeric L10(L12)X complex.</text>
</comment>
<evidence type="ECO:0000313" key="8">
    <source>
        <dbReference type="EMBL" id="NRV08865.1"/>
    </source>
</evidence>
<evidence type="ECO:0000313" key="10">
    <source>
        <dbReference type="Proteomes" id="UP000031866"/>
    </source>
</evidence>
<dbReference type="SUPFAM" id="SSF160369">
    <property type="entry name" value="Ribosomal protein L10-like"/>
    <property type="match status" value="1"/>
</dbReference>
<evidence type="ECO:0000313" key="6">
    <source>
        <dbReference type="EMBL" id="AJG96856.1"/>
    </source>
</evidence>
<dbReference type="GO" id="GO:0070180">
    <property type="term" value="F:large ribosomal subunit rRNA binding"/>
    <property type="evidence" value="ECO:0007669"/>
    <property type="project" value="UniProtKB-UniRule"/>
</dbReference>
<evidence type="ECO:0000256" key="5">
    <source>
        <dbReference type="HAMAP-Rule" id="MF_00362"/>
    </source>
</evidence>
<evidence type="ECO:0000313" key="7">
    <source>
        <dbReference type="EMBL" id="MBF7807990.1"/>
    </source>
</evidence>
<dbReference type="AlphaFoldDB" id="A0A0B5QF13"/>
<dbReference type="RefSeq" id="WP_011967504.1">
    <property type="nucleotide sequence ID" value="NZ_CP010086.2"/>
</dbReference>
<evidence type="ECO:0000256" key="3">
    <source>
        <dbReference type="ARBA" id="ARBA00023274"/>
    </source>
</evidence>
<evidence type="ECO:0000313" key="9">
    <source>
        <dbReference type="EMBL" id="NSB11829.1"/>
    </source>
</evidence>
<dbReference type="InterPro" id="IPR047865">
    <property type="entry name" value="Ribosomal_uL10_bac_type"/>
</dbReference>
<protein>
    <recommendedName>
        <fullName evidence="4 5">Large ribosomal subunit protein uL10</fullName>
    </recommendedName>
</protein>
<dbReference type="EMBL" id="JABSXK010000001">
    <property type="protein sequence ID" value="NRV08865.1"/>
    <property type="molecule type" value="Genomic_DNA"/>
</dbReference>
<sequence length="167" mass="18286">MNKNRELKEAKVAEIKEKLEKSKAVVLSKYQGLNVEEDTALRKSLREAGVEYKVYKNTLVTLAAKELGLDGIAEYLEGAVSIAFSYEDVTLAARLLNDFAKDHKKLELKAGIIEGEIYDEAKIKQLATIPSKEVLIAKLLGSIKSPISSFARVLSAIADSKGTESAE</sequence>
<dbReference type="KEGG" id="cbei:LF65_00179"/>
<name>A0A0B5QF13_CLOBE</name>
<keyword evidence="5" id="KW-0699">rRNA-binding</keyword>
<dbReference type="GO" id="GO:0005840">
    <property type="term" value="C:ribosome"/>
    <property type="evidence" value="ECO:0007669"/>
    <property type="project" value="UniProtKB-KW"/>
</dbReference>
<dbReference type="Proteomes" id="UP000821656">
    <property type="component" value="Unassembled WGS sequence"/>
</dbReference>
<dbReference type="PANTHER" id="PTHR11560">
    <property type="entry name" value="39S RIBOSOMAL PROTEIN L10, MITOCHONDRIAL"/>
    <property type="match status" value="1"/>
</dbReference>
<dbReference type="EMBL" id="CP010086">
    <property type="protein sequence ID" value="AJG96856.1"/>
    <property type="molecule type" value="Genomic_DNA"/>
</dbReference>
<reference evidence="6" key="2">
    <citation type="submission" date="2016-02" db="EMBL/GenBank/DDBJ databases">
        <title>Genome sequence of Clostridium beijerinckii strain 59B.</title>
        <authorList>
            <person name="Little G.T."/>
            <person name="Minton N.P."/>
        </authorList>
    </citation>
    <scope>NUCLEOTIDE SEQUENCE</scope>
    <source>
        <strain evidence="6">NCIMB 14988</strain>
    </source>
</reference>
<dbReference type="EMBL" id="JABTDW010000001">
    <property type="protein sequence ID" value="NSB11829.1"/>
    <property type="molecule type" value="Genomic_DNA"/>
</dbReference>
<dbReference type="NCBIfam" id="NF000955">
    <property type="entry name" value="PRK00099.1-1"/>
    <property type="match status" value="1"/>
</dbReference>
<comment type="similarity">
    <text evidence="1 5">Belongs to the universal ribosomal protein uL10 family.</text>
</comment>
<dbReference type="Proteomes" id="UP000031866">
    <property type="component" value="Chromosome"/>
</dbReference>
<keyword evidence="3 5" id="KW-0687">Ribonucleoprotein</keyword>
<proteinExistence type="inferred from homology"/>
<dbReference type="Pfam" id="PF00466">
    <property type="entry name" value="Ribosomal_L10"/>
    <property type="match status" value="1"/>
</dbReference>
<evidence type="ECO:0000256" key="1">
    <source>
        <dbReference type="ARBA" id="ARBA00008889"/>
    </source>
</evidence>
<reference evidence="7" key="4">
    <citation type="submission" date="2020-11" db="EMBL/GenBank/DDBJ databases">
        <authorList>
            <person name="Thieme N."/>
            <person name="Liebl W."/>
            <person name="Zverlov V."/>
        </authorList>
    </citation>
    <scope>NUCLEOTIDE SEQUENCE</scope>
    <source>
        <strain evidence="7">NT08</strain>
    </source>
</reference>
<dbReference type="GO" id="GO:0006412">
    <property type="term" value="P:translation"/>
    <property type="evidence" value="ECO:0007669"/>
    <property type="project" value="UniProtKB-UniRule"/>
</dbReference>
<reference evidence="10" key="1">
    <citation type="submission" date="2014-12" db="EMBL/GenBank/DDBJ databases">
        <title>Genome sequence of Clostridium beijerinckii strain 59B.</title>
        <authorList>
            <person name="Little G.T."/>
            <person name="Minton N.P."/>
        </authorList>
    </citation>
    <scope>NUCLEOTIDE SEQUENCE [LARGE SCALE GENOMIC DNA]</scope>
    <source>
        <strain evidence="10">59B</strain>
    </source>
</reference>
<gene>
    <name evidence="5" type="primary">rplJ</name>
    <name evidence="9" type="ORF">BCD95_000088</name>
    <name evidence="8" type="ORF">DFH45_001828</name>
    <name evidence="7" type="ORF">IS491_04610</name>
    <name evidence="6" type="ORF">LF65_00179</name>
</gene>
<dbReference type="InterPro" id="IPR001790">
    <property type="entry name" value="Ribosomal_uL10"/>
</dbReference>
<dbReference type="HAMAP" id="MF_00362">
    <property type="entry name" value="Ribosomal_uL10"/>
    <property type="match status" value="1"/>
</dbReference>